<reference evidence="1" key="1">
    <citation type="submission" date="2020-11" db="EMBL/GenBank/DDBJ databases">
        <title>Sequencing the genomes of 1000 actinobacteria strains.</title>
        <authorList>
            <person name="Klenk H.-P."/>
        </authorList>
    </citation>
    <scope>NUCLEOTIDE SEQUENCE</scope>
    <source>
        <strain evidence="1">DSM 45356</strain>
    </source>
</reference>
<accession>A0A8J7KVA4</accession>
<dbReference type="RefSeq" id="WP_197002223.1">
    <property type="nucleotide sequence ID" value="NZ_BONS01000004.1"/>
</dbReference>
<dbReference type="EMBL" id="JADOUF010000001">
    <property type="protein sequence ID" value="MBG6135062.1"/>
    <property type="molecule type" value="Genomic_DNA"/>
</dbReference>
<dbReference type="AlphaFoldDB" id="A0A8J7KVA4"/>
<evidence type="ECO:0000313" key="1">
    <source>
        <dbReference type="EMBL" id="MBG6135062.1"/>
    </source>
</evidence>
<gene>
    <name evidence="1" type="ORF">IW245_001256</name>
</gene>
<sequence length="80" mass="8273">MRRLAVLLATVVVLTAGFSFGPQSRPAGSGPSTERTVAVTAIRVVLVARAMLRHLGRAVAATRTLPVHGSTAGESPLPGW</sequence>
<name>A0A8J7KVA4_9ACTN</name>
<proteinExistence type="predicted"/>
<dbReference type="Proteomes" id="UP000622552">
    <property type="component" value="Unassembled WGS sequence"/>
</dbReference>
<evidence type="ECO:0000313" key="2">
    <source>
        <dbReference type="Proteomes" id="UP000622552"/>
    </source>
</evidence>
<organism evidence="1 2">
    <name type="scientific">Longispora fulva</name>
    <dbReference type="NCBI Taxonomy" id="619741"/>
    <lineage>
        <taxon>Bacteria</taxon>
        <taxon>Bacillati</taxon>
        <taxon>Actinomycetota</taxon>
        <taxon>Actinomycetes</taxon>
        <taxon>Micromonosporales</taxon>
        <taxon>Micromonosporaceae</taxon>
        <taxon>Longispora</taxon>
    </lineage>
</organism>
<keyword evidence="2" id="KW-1185">Reference proteome</keyword>
<protein>
    <submittedName>
        <fullName evidence="1">Uncharacterized protein</fullName>
    </submittedName>
</protein>
<comment type="caution">
    <text evidence="1">The sequence shown here is derived from an EMBL/GenBank/DDBJ whole genome shotgun (WGS) entry which is preliminary data.</text>
</comment>